<protein>
    <submittedName>
        <fullName evidence="2">DUF3309 domain-containing protein</fullName>
    </submittedName>
</protein>
<feature type="transmembrane region" description="Helical" evidence="1">
    <location>
        <begin position="29"/>
        <end position="48"/>
    </location>
</feature>
<keyword evidence="1" id="KW-0472">Membrane</keyword>
<organism evidence="2 3">
    <name type="scientific">Rhizobium jaguaris</name>
    <dbReference type="NCBI Taxonomy" id="1312183"/>
    <lineage>
        <taxon>Bacteria</taxon>
        <taxon>Pseudomonadati</taxon>
        <taxon>Pseudomonadota</taxon>
        <taxon>Alphaproteobacteria</taxon>
        <taxon>Hyphomicrobiales</taxon>
        <taxon>Rhizobiaceae</taxon>
        <taxon>Rhizobium/Agrobacterium group</taxon>
        <taxon>Rhizobium</taxon>
    </lineage>
</organism>
<dbReference type="KEGG" id="rjg:CCGE525_09620"/>
<dbReference type="InterPro" id="IPR021738">
    <property type="entry name" value="DUF3309"/>
</dbReference>
<keyword evidence="1" id="KW-0812">Transmembrane</keyword>
<keyword evidence="1" id="KW-1133">Transmembrane helix</keyword>
<name>A0A387FUG4_9HYPH</name>
<evidence type="ECO:0000313" key="2">
    <source>
        <dbReference type="EMBL" id="AYG59022.1"/>
    </source>
</evidence>
<dbReference type="AlphaFoldDB" id="A0A387FUG4"/>
<dbReference type="Proteomes" id="UP000282195">
    <property type="component" value="Chromosome"/>
</dbReference>
<dbReference type="Pfam" id="PF11752">
    <property type="entry name" value="DUF3309"/>
    <property type="match status" value="1"/>
</dbReference>
<reference evidence="2 3" key="1">
    <citation type="submission" date="2018-10" db="EMBL/GenBank/DDBJ databases">
        <title>Rhizobium etli, R. leguminosarum and a new Rhizobium genospecies from Phaseolus dumosus.</title>
        <authorList>
            <person name="Ramirez-Puebla S.T."/>
            <person name="Rogel-Hernandez M.A."/>
            <person name="Guerrero G."/>
            <person name="Ormeno-Orrillo E."/>
            <person name="Martinez-Romero J.C."/>
            <person name="Negrete-Yankelevich S."/>
            <person name="Martinez-Romero E."/>
        </authorList>
    </citation>
    <scope>NUCLEOTIDE SEQUENCE [LARGE SCALE GENOMIC DNA]</scope>
    <source>
        <strain evidence="2 3">CCGE525</strain>
    </source>
</reference>
<evidence type="ECO:0000256" key="1">
    <source>
        <dbReference type="SAM" id="Phobius"/>
    </source>
</evidence>
<keyword evidence="3" id="KW-1185">Reference proteome</keyword>
<proteinExistence type="predicted"/>
<gene>
    <name evidence="2" type="ORF">CCGE525_09620</name>
</gene>
<sequence length="53" mass="5950">MLRTILLVILIVVMFGALPYWPYMAPLGFGYGPSSVALVLLAIVLMLVRMRRI</sequence>
<dbReference type="RefSeq" id="WP_120704055.1">
    <property type="nucleotide sequence ID" value="NZ_CP032694.1"/>
</dbReference>
<accession>A0A387FUG4</accession>
<evidence type="ECO:0000313" key="3">
    <source>
        <dbReference type="Proteomes" id="UP000282195"/>
    </source>
</evidence>
<feature type="transmembrane region" description="Helical" evidence="1">
    <location>
        <begin position="5"/>
        <end position="23"/>
    </location>
</feature>
<dbReference type="EMBL" id="CP032694">
    <property type="protein sequence ID" value="AYG59022.1"/>
    <property type="molecule type" value="Genomic_DNA"/>
</dbReference>